<reference evidence="6 7" key="1">
    <citation type="submission" date="2022-09" db="EMBL/GenBank/DDBJ databases">
        <authorList>
            <person name="Han X.L."/>
            <person name="Wang Q."/>
            <person name="Lu T."/>
        </authorList>
    </citation>
    <scope>NUCLEOTIDE SEQUENCE [LARGE SCALE GENOMIC DNA]</scope>
    <source>
        <strain evidence="6 7">WQ 127069</strain>
    </source>
</reference>
<protein>
    <submittedName>
        <fullName evidence="6">ATP-binding cassette domain-containing protein</fullName>
    </submittedName>
</protein>
<dbReference type="Proteomes" id="UP001652445">
    <property type="component" value="Unassembled WGS sequence"/>
</dbReference>
<comment type="similarity">
    <text evidence="1">Belongs to the ABC transporter superfamily.</text>
</comment>
<accession>A0ABT2U876</accession>
<dbReference type="InterPro" id="IPR050319">
    <property type="entry name" value="ABC_transp_ATP-bind"/>
</dbReference>
<dbReference type="InterPro" id="IPR017871">
    <property type="entry name" value="ABC_transporter-like_CS"/>
</dbReference>
<dbReference type="CDD" id="cd03257">
    <property type="entry name" value="ABC_NikE_OppD_transporters"/>
    <property type="match status" value="1"/>
</dbReference>
<evidence type="ECO:0000313" key="7">
    <source>
        <dbReference type="Proteomes" id="UP001652445"/>
    </source>
</evidence>
<proteinExistence type="inferred from homology"/>
<evidence type="ECO:0000256" key="1">
    <source>
        <dbReference type="ARBA" id="ARBA00005417"/>
    </source>
</evidence>
<dbReference type="PROSITE" id="PS50893">
    <property type="entry name" value="ABC_TRANSPORTER_2"/>
    <property type="match status" value="1"/>
</dbReference>
<evidence type="ECO:0000259" key="5">
    <source>
        <dbReference type="PROSITE" id="PS50893"/>
    </source>
</evidence>
<evidence type="ECO:0000256" key="2">
    <source>
        <dbReference type="ARBA" id="ARBA00022448"/>
    </source>
</evidence>
<name>A0ABT2U876_9BACL</name>
<dbReference type="InterPro" id="IPR003439">
    <property type="entry name" value="ABC_transporter-like_ATP-bd"/>
</dbReference>
<dbReference type="Pfam" id="PF00005">
    <property type="entry name" value="ABC_tran"/>
    <property type="match status" value="1"/>
</dbReference>
<dbReference type="Gene3D" id="3.40.50.300">
    <property type="entry name" value="P-loop containing nucleotide triphosphate hydrolases"/>
    <property type="match status" value="1"/>
</dbReference>
<feature type="domain" description="ABC transporter" evidence="5">
    <location>
        <begin position="2"/>
        <end position="248"/>
    </location>
</feature>
<dbReference type="InterPro" id="IPR003593">
    <property type="entry name" value="AAA+_ATPase"/>
</dbReference>
<dbReference type="GO" id="GO:0005524">
    <property type="term" value="F:ATP binding"/>
    <property type="evidence" value="ECO:0007669"/>
    <property type="project" value="UniProtKB-KW"/>
</dbReference>
<keyword evidence="7" id="KW-1185">Reference proteome</keyword>
<dbReference type="InterPro" id="IPR027417">
    <property type="entry name" value="P-loop_NTPase"/>
</dbReference>
<sequence length="255" mass="29009">MIRVEGLCKTFTSGWLRRRRVEAVKDVSFSIAKGETLGLVGESGCGKSTLSRLMVKLLPADQGRIYMEDQDITNYTMTQMLPLRRQMQIIFQHPDSALNPRQTMQQSLIEPLLLHRLMGKDEALHKAVELLELVGLGSDMLIRYPHQISGGQIQRVVIARALTLNPRFLVLDEPTSMLDVSVQAQVMEVLQQVQSQFEMAYLFISHDLELVAHVCQHMVIMHQGEIVEQACSKVVMEQPQHPYTRQLVQAFGDMR</sequence>
<gene>
    <name evidence="6" type="ORF">OB236_01695</name>
</gene>
<evidence type="ECO:0000256" key="3">
    <source>
        <dbReference type="ARBA" id="ARBA00022741"/>
    </source>
</evidence>
<keyword evidence="3" id="KW-0547">Nucleotide-binding</keyword>
<evidence type="ECO:0000256" key="4">
    <source>
        <dbReference type="ARBA" id="ARBA00022840"/>
    </source>
</evidence>
<organism evidence="6 7">
    <name type="scientific">Paenibacillus baimaensis</name>
    <dbReference type="NCBI Taxonomy" id="2982185"/>
    <lineage>
        <taxon>Bacteria</taxon>
        <taxon>Bacillati</taxon>
        <taxon>Bacillota</taxon>
        <taxon>Bacilli</taxon>
        <taxon>Bacillales</taxon>
        <taxon>Paenibacillaceae</taxon>
        <taxon>Paenibacillus</taxon>
    </lineage>
</organism>
<comment type="caution">
    <text evidence="6">The sequence shown here is derived from an EMBL/GenBank/DDBJ whole genome shotgun (WGS) entry which is preliminary data.</text>
</comment>
<dbReference type="RefSeq" id="WP_262682352.1">
    <property type="nucleotide sequence ID" value="NZ_JAOQIO010000006.1"/>
</dbReference>
<dbReference type="PANTHER" id="PTHR43776:SF7">
    <property type="entry name" value="D,D-DIPEPTIDE TRANSPORT ATP-BINDING PROTEIN DDPF-RELATED"/>
    <property type="match status" value="1"/>
</dbReference>
<keyword evidence="4 6" id="KW-0067">ATP-binding</keyword>
<dbReference type="SUPFAM" id="SSF52540">
    <property type="entry name" value="P-loop containing nucleoside triphosphate hydrolases"/>
    <property type="match status" value="1"/>
</dbReference>
<dbReference type="PANTHER" id="PTHR43776">
    <property type="entry name" value="TRANSPORT ATP-BINDING PROTEIN"/>
    <property type="match status" value="1"/>
</dbReference>
<dbReference type="EMBL" id="JAOQIO010000006">
    <property type="protein sequence ID" value="MCU6790829.1"/>
    <property type="molecule type" value="Genomic_DNA"/>
</dbReference>
<dbReference type="SMART" id="SM00382">
    <property type="entry name" value="AAA"/>
    <property type="match status" value="1"/>
</dbReference>
<dbReference type="PROSITE" id="PS00211">
    <property type="entry name" value="ABC_TRANSPORTER_1"/>
    <property type="match status" value="1"/>
</dbReference>
<evidence type="ECO:0000313" key="6">
    <source>
        <dbReference type="EMBL" id="MCU6790829.1"/>
    </source>
</evidence>
<keyword evidence="2" id="KW-0813">Transport</keyword>